<keyword evidence="3" id="KW-1185">Reference proteome</keyword>
<comment type="caution">
    <text evidence="2">The sequence shown here is derived from an EMBL/GenBank/DDBJ whole genome shotgun (WGS) entry which is preliminary data.</text>
</comment>
<accession>A0AAD5JI66</accession>
<feature type="region of interest" description="Disordered" evidence="1">
    <location>
        <begin position="17"/>
        <end position="52"/>
    </location>
</feature>
<sequence length="78" mass="8465">MKSVLCISDECIQSYPNRRPPGVGRVRGRYSREDGPGGRQPKGIGRRLDDRSAKVAEAEAEVDPLEIPVVSPNFAAVS</sequence>
<dbReference type="AlphaFoldDB" id="A0AAD5JI66"/>
<dbReference type="Proteomes" id="UP001064489">
    <property type="component" value="Chromosome 1"/>
</dbReference>
<evidence type="ECO:0000313" key="2">
    <source>
        <dbReference type="EMBL" id="KAI9194106.1"/>
    </source>
</evidence>
<gene>
    <name evidence="2" type="ORF">LWI28_003180</name>
</gene>
<name>A0AAD5JI66_ACENE</name>
<reference evidence="2" key="1">
    <citation type="journal article" date="2022" name="Plant J.">
        <title>Strategies of tolerance reflected in two North American maple genomes.</title>
        <authorList>
            <person name="McEvoy S.L."/>
            <person name="Sezen U.U."/>
            <person name="Trouern-Trend A."/>
            <person name="McMahon S.M."/>
            <person name="Schaberg P.G."/>
            <person name="Yang J."/>
            <person name="Wegrzyn J.L."/>
            <person name="Swenson N.G."/>
        </authorList>
    </citation>
    <scope>NUCLEOTIDE SEQUENCE</scope>
    <source>
        <strain evidence="2">91603</strain>
    </source>
</reference>
<proteinExistence type="predicted"/>
<evidence type="ECO:0000256" key="1">
    <source>
        <dbReference type="SAM" id="MobiDB-lite"/>
    </source>
</evidence>
<organism evidence="2 3">
    <name type="scientific">Acer negundo</name>
    <name type="common">Box elder</name>
    <dbReference type="NCBI Taxonomy" id="4023"/>
    <lineage>
        <taxon>Eukaryota</taxon>
        <taxon>Viridiplantae</taxon>
        <taxon>Streptophyta</taxon>
        <taxon>Embryophyta</taxon>
        <taxon>Tracheophyta</taxon>
        <taxon>Spermatophyta</taxon>
        <taxon>Magnoliopsida</taxon>
        <taxon>eudicotyledons</taxon>
        <taxon>Gunneridae</taxon>
        <taxon>Pentapetalae</taxon>
        <taxon>rosids</taxon>
        <taxon>malvids</taxon>
        <taxon>Sapindales</taxon>
        <taxon>Sapindaceae</taxon>
        <taxon>Hippocastanoideae</taxon>
        <taxon>Acereae</taxon>
        <taxon>Acer</taxon>
    </lineage>
</organism>
<protein>
    <submittedName>
        <fullName evidence="2">Uncharacterized protein</fullName>
    </submittedName>
</protein>
<dbReference type="EMBL" id="JAJSOW010000003">
    <property type="protein sequence ID" value="KAI9194106.1"/>
    <property type="molecule type" value="Genomic_DNA"/>
</dbReference>
<evidence type="ECO:0000313" key="3">
    <source>
        <dbReference type="Proteomes" id="UP001064489"/>
    </source>
</evidence>
<reference evidence="2" key="2">
    <citation type="submission" date="2023-02" db="EMBL/GenBank/DDBJ databases">
        <authorList>
            <person name="Swenson N.G."/>
            <person name="Wegrzyn J.L."/>
            <person name="Mcevoy S.L."/>
        </authorList>
    </citation>
    <scope>NUCLEOTIDE SEQUENCE</scope>
    <source>
        <strain evidence="2">91603</strain>
        <tissue evidence="2">Leaf</tissue>
    </source>
</reference>